<reference evidence="1 2" key="1">
    <citation type="submission" date="2023-07" db="EMBL/GenBank/DDBJ databases">
        <title>Genomic Encyclopedia of Type Strains, Phase IV (KMG-IV): sequencing the most valuable type-strain genomes for metagenomic binning, comparative biology and taxonomic classification.</title>
        <authorList>
            <person name="Goeker M."/>
        </authorList>
    </citation>
    <scope>NUCLEOTIDE SEQUENCE [LARGE SCALE GENOMIC DNA]</scope>
    <source>
        <strain evidence="1 2">DSM 12396</strain>
    </source>
</reference>
<name>A0ABU0AXW0_9FIRM</name>
<protein>
    <submittedName>
        <fullName evidence="1">ABC-type dipeptide/oligopeptide/nickel transport system ATPase component</fullName>
    </submittedName>
</protein>
<evidence type="ECO:0000313" key="1">
    <source>
        <dbReference type="EMBL" id="MDQ0285312.1"/>
    </source>
</evidence>
<comment type="caution">
    <text evidence="1">The sequence shown here is derived from an EMBL/GenBank/DDBJ whole genome shotgun (WGS) entry which is preliminary data.</text>
</comment>
<dbReference type="Proteomes" id="UP001225644">
    <property type="component" value="Unassembled WGS sequence"/>
</dbReference>
<accession>A0ABU0AXW0</accession>
<sequence>MYRGEIVETGVSFEIFENPEHVYTRKLLREAFRDLV</sequence>
<evidence type="ECO:0000313" key="2">
    <source>
        <dbReference type="Proteomes" id="UP001225644"/>
    </source>
</evidence>
<keyword evidence="2" id="KW-1185">Reference proteome</keyword>
<proteinExistence type="predicted"/>
<dbReference type="EMBL" id="JAUSUX010000002">
    <property type="protein sequence ID" value="MDQ0285312.1"/>
    <property type="molecule type" value="Genomic_DNA"/>
</dbReference>
<organism evidence="1 2">
    <name type="scientific">Desulfofundulus luciae</name>
    <dbReference type="NCBI Taxonomy" id="74702"/>
    <lineage>
        <taxon>Bacteria</taxon>
        <taxon>Bacillati</taxon>
        <taxon>Bacillota</taxon>
        <taxon>Clostridia</taxon>
        <taxon>Eubacteriales</taxon>
        <taxon>Peptococcaceae</taxon>
        <taxon>Desulfofundulus</taxon>
    </lineage>
</organism>
<gene>
    <name evidence="1" type="ORF">J2Z49_000405</name>
</gene>